<dbReference type="InterPro" id="IPR038765">
    <property type="entry name" value="Papain-like_cys_pep_sf"/>
</dbReference>
<gene>
    <name evidence="5" type="ORF">ACAT0790_LOCUS2107</name>
</gene>
<accession>A0A7S1L0T1</accession>
<dbReference type="CDD" id="cd02248">
    <property type="entry name" value="Peptidase_C1A"/>
    <property type="match status" value="1"/>
</dbReference>
<dbReference type="InterPro" id="IPR025660">
    <property type="entry name" value="Pept_his_AS"/>
</dbReference>
<dbReference type="SMART" id="SM00645">
    <property type="entry name" value="Pept_C1"/>
    <property type="match status" value="1"/>
</dbReference>
<reference evidence="5" key="1">
    <citation type="submission" date="2021-01" db="EMBL/GenBank/DDBJ databases">
        <authorList>
            <person name="Corre E."/>
            <person name="Pelletier E."/>
            <person name="Niang G."/>
            <person name="Scheremetjew M."/>
            <person name="Finn R."/>
            <person name="Kale V."/>
            <person name="Holt S."/>
            <person name="Cochrane G."/>
            <person name="Meng A."/>
            <person name="Brown T."/>
            <person name="Cohen L."/>
        </authorList>
    </citation>
    <scope>NUCLEOTIDE SEQUENCE</scope>
    <source>
        <strain evidence="5">OF101</strain>
    </source>
</reference>
<feature type="domain" description="Peptidase C1A papain C-terminal" evidence="4">
    <location>
        <begin position="137"/>
        <end position="378"/>
    </location>
</feature>
<dbReference type="InterPro" id="IPR000169">
    <property type="entry name" value="Pept_cys_AS"/>
</dbReference>
<dbReference type="EMBL" id="HBGE01003531">
    <property type="protein sequence ID" value="CAD9089594.1"/>
    <property type="molecule type" value="Transcribed_RNA"/>
</dbReference>
<dbReference type="PANTHER" id="PTHR12411">
    <property type="entry name" value="CYSTEINE PROTEASE FAMILY C1-RELATED"/>
    <property type="match status" value="1"/>
</dbReference>
<sequence length="410" mass="44443">MTSRTALPVWALAAALAAMQVGALRHSSQVSSPLELSQLRSYGYKDFAAAYGRRYEEGSEEYTFREGLFNQRRQEMIDFQSGPTRTWKMGVNSFMDYTEAEKQQMLGYKGGRTRSASPAVALDSRDVELPGEFFVEPPQTKLMKLIRDQGSCGSCWAQAAISTLEGQVEATQGVMEALGWLHGNGSHVPGTPTLSTQTLVSCVKNPKQCGGTGGCGGATAELAYDMILEQGGLPFAADFPYQSGSGSSPVCPTELFQQARIGITGYTVLPSNKLRPLKEALVVSGGPIAISVDATNWFMYGGGVFSDLGNGEGGKGDFIVNHAVTLMGYSDASDSSSGYWKVKNSWGRFWGENGYIRIEMKLDEERHCGWDRRTHVGIACRDDPDEAWVCGTCGILYDSVYPTGIHMVGK</sequence>
<organism evidence="5">
    <name type="scientific">Alexandrium catenella</name>
    <name type="common">Red tide dinoflagellate</name>
    <name type="synonym">Gonyaulax catenella</name>
    <dbReference type="NCBI Taxonomy" id="2925"/>
    <lineage>
        <taxon>Eukaryota</taxon>
        <taxon>Sar</taxon>
        <taxon>Alveolata</taxon>
        <taxon>Dinophyceae</taxon>
        <taxon>Gonyaulacales</taxon>
        <taxon>Pyrocystaceae</taxon>
        <taxon>Alexandrium</taxon>
    </lineage>
</organism>
<proteinExistence type="inferred from homology"/>
<evidence type="ECO:0000259" key="4">
    <source>
        <dbReference type="SMART" id="SM00645"/>
    </source>
</evidence>
<feature type="signal peptide" evidence="3">
    <location>
        <begin position="1"/>
        <end position="23"/>
    </location>
</feature>
<name>A0A7S1L0T1_ALECA</name>
<dbReference type="AlphaFoldDB" id="A0A7S1L0T1"/>
<evidence type="ECO:0000256" key="3">
    <source>
        <dbReference type="SAM" id="SignalP"/>
    </source>
</evidence>
<feature type="chain" id="PRO_5031052658" description="Peptidase C1A papain C-terminal domain-containing protein" evidence="3">
    <location>
        <begin position="24"/>
        <end position="410"/>
    </location>
</feature>
<protein>
    <recommendedName>
        <fullName evidence="4">Peptidase C1A papain C-terminal domain-containing protein</fullName>
    </recommendedName>
</protein>
<dbReference type="Gene3D" id="3.90.70.10">
    <property type="entry name" value="Cysteine proteinases"/>
    <property type="match status" value="1"/>
</dbReference>
<dbReference type="InterPro" id="IPR013128">
    <property type="entry name" value="Peptidase_C1A"/>
</dbReference>
<dbReference type="PROSITE" id="PS00639">
    <property type="entry name" value="THIOL_PROTEASE_HIS"/>
    <property type="match status" value="1"/>
</dbReference>
<keyword evidence="2" id="KW-0865">Zymogen</keyword>
<dbReference type="GO" id="GO:0006508">
    <property type="term" value="P:proteolysis"/>
    <property type="evidence" value="ECO:0007669"/>
    <property type="project" value="InterPro"/>
</dbReference>
<dbReference type="InterPro" id="IPR000668">
    <property type="entry name" value="Peptidase_C1A_C"/>
</dbReference>
<dbReference type="SUPFAM" id="SSF54001">
    <property type="entry name" value="Cysteine proteinases"/>
    <property type="match status" value="1"/>
</dbReference>
<evidence type="ECO:0000256" key="2">
    <source>
        <dbReference type="ARBA" id="ARBA00023145"/>
    </source>
</evidence>
<dbReference type="Pfam" id="PF00112">
    <property type="entry name" value="Peptidase_C1"/>
    <property type="match status" value="1"/>
</dbReference>
<dbReference type="PROSITE" id="PS00139">
    <property type="entry name" value="THIOL_PROTEASE_CYS"/>
    <property type="match status" value="1"/>
</dbReference>
<comment type="similarity">
    <text evidence="1">Belongs to the peptidase C1 family.</text>
</comment>
<dbReference type="PRINTS" id="PR00705">
    <property type="entry name" value="PAPAIN"/>
</dbReference>
<evidence type="ECO:0000256" key="1">
    <source>
        <dbReference type="ARBA" id="ARBA00008455"/>
    </source>
</evidence>
<evidence type="ECO:0000313" key="5">
    <source>
        <dbReference type="EMBL" id="CAD9089594.1"/>
    </source>
</evidence>
<dbReference type="InterPro" id="IPR039417">
    <property type="entry name" value="Peptidase_C1A_papain-like"/>
</dbReference>
<dbReference type="GO" id="GO:0008234">
    <property type="term" value="F:cysteine-type peptidase activity"/>
    <property type="evidence" value="ECO:0007669"/>
    <property type="project" value="InterPro"/>
</dbReference>
<keyword evidence="3" id="KW-0732">Signal</keyword>